<keyword evidence="2" id="KW-1185">Reference proteome</keyword>
<dbReference type="AlphaFoldDB" id="A0A1H2CWF0"/>
<reference evidence="1 2" key="1">
    <citation type="submission" date="2016-10" db="EMBL/GenBank/DDBJ databases">
        <authorList>
            <person name="de Groot N.N."/>
        </authorList>
    </citation>
    <scope>NUCLEOTIDE SEQUENCE [LARGE SCALE GENOMIC DNA]</scope>
    <source>
        <strain evidence="1 2">DSM 43941</strain>
    </source>
</reference>
<protein>
    <submittedName>
        <fullName evidence="1">Uncharacterized protein</fullName>
    </submittedName>
</protein>
<organism evidence="1 2">
    <name type="scientific">Actinoplanes derwentensis</name>
    <dbReference type="NCBI Taxonomy" id="113562"/>
    <lineage>
        <taxon>Bacteria</taxon>
        <taxon>Bacillati</taxon>
        <taxon>Actinomycetota</taxon>
        <taxon>Actinomycetes</taxon>
        <taxon>Micromonosporales</taxon>
        <taxon>Micromonosporaceae</taxon>
        <taxon>Actinoplanes</taxon>
    </lineage>
</organism>
<accession>A0A1H2CWF0</accession>
<sequence length="199" mass="22270">MESTPATATTGLRPVDNTVVSLLCLLLPADFRARQRGEWAGDLLAMAHADPAARRRYLIGAARTLPSLHAAIRRHQTPATEVPAGVQATLARILLYGMAWPILCWLLWVPARYLIAYHLGSTEGTGPIDQSTVWPLESTPKWLIIRWASLEQYSLRARRHHLLRRRPWAVCRCSTKWNSRTTGAWPGSTGIPTTSCNNW</sequence>
<gene>
    <name evidence="1" type="ORF">SAMN04489716_7050</name>
</gene>
<name>A0A1H2CWF0_9ACTN</name>
<evidence type="ECO:0000313" key="1">
    <source>
        <dbReference type="EMBL" id="SDT74649.1"/>
    </source>
</evidence>
<proteinExistence type="predicted"/>
<evidence type="ECO:0000313" key="2">
    <source>
        <dbReference type="Proteomes" id="UP000198688"/>
    </source>
</evidence>
<dbReference type="Proteomes" id="UP000198688">
    <property type="component" value="Chromosome I"/>
</dbReference>
<dbReference type="EMBL" id="LT629758">
    <property type="protein sequence ID" value="SDT74649.1"/>
    <property type="molecule type" value="Genomic_DNA"/>
</dbReference>